<feature type="transmembrane region" description="Helical" evidence="9">
    <location>
        <begin position="112"/>
        <end position="131"/>
    </location>
</feature>
<evidence type="ECO:0000313" key="12">
    <source>
        <dbReference type="Proteomes" id="UP000001861"/>
    </source>
</evidence>
<dbReference type="Gene3D" id="1.20.1110.10">
    <property type="entry name" value="Calcium-transporting ATPase, transmembrane domain"/>
    <property type="match status" value="2"/>
</dbReference>
<keyword evidence="6 9" id="KW-1133">Transmembrane helix</keyword>
<evidence type="ECO:0000256" key="9">
    <source>
        <dbReference type="SAM" id="Phobius"/>
    </source>
</evidence>
<keyword evidence="3" id="KW-0547">Nucleotide-binding</keyword>
<dbReference type="InterPro" id="IPR004014">
    <property type="entry name" value="ATPase_P-typ_cation-transptr_N"/>
</dbReference>
<dbReference type="eggNOG" id="KOG0202">
    <property type="taxonomic scope" value="Eukaryota"/>
</dbReference>
<dbReference type="InterPro" id="IPR059000">
    <property type="entry name" value="ATPase_P-type_domA"/>
</dbReference>
<dbReference type="Pfam" id="PF13246">
    <property type="entry name" value="Cation_ATPase"/>
    <property type="match status" value="1"/>
</dbReference>
<dbReference type="Pfam" id="PF00122">
    <property type="entry name" value="E1-E2_ATPase"/>
    <property type="match status" value="1"/>
</dbReference>
<dbReference type="SUPFAM" id="SSF56784">
    <property type="entry name" value="HAD-like"/>
    <property type="match status" value="1"/>
</dbReference>
<feature type="transmembrane region" description="Helical" evidence="9">
    <location>
        <begin position="990"/>
        <end position="1008"/>
    </location>
</feature>
<evidence type="ECO:0000313" key="11">
    <source>
        <dbReference type="EMBL" id="EAU84709.1"/>
    </source>
</evidence>
<organism evidence="11 12">
    <name type="scientific">Coprinopsis cinerea (strain Okayama-7 / 130 / ATCC MYA-4618 / FGSC 9003)</name>
    <name type="common">Inky cap fungus</name>
    <name type="synonym">Hormographiella aspergillata</name>
    <dbReference type="NCBI Taxonomy" id="240176"/>
    <lineage>
        <taxon>Eukaryota</taxon>
        <taxon>Fungi</taxon>
        <taxon>Dikarya</taxon>
        <taxon>Basidiomycota</taxon>
        <taxon>Agaricomycotina</taxon>
        <taxon>Agaricomycetes</taxon>
        <taxon>Agaricomycetidae</taxon>
        <taxon>Agaricales</taxon>
        <taxon>Agaricineae</taxon>
        <taxon>Psathyrellaceae</taxon>
        <taxon>Coprinopsis</taxon>
    </lineage>
</organism>
<feature type="region of interest" description="Disordered" evidence="8">
    <location>
        <begin position="411"/>
        <end position="438"/>
    </location>
</feature>
<feature type="transmembrane region" description="Helical" evidence="9">
    <location>
        <begin position="305"/>
        <end position="326"/>
    </location>
</feature>
<dbReference type="PRINTS" id="PR00120">
    <property type="entry name" value="HATPASE"/>
</dbReference>
<feature type="compositionally biased region" description="Basic and acidic residues" evidence="8">
    <location>
        <begin position="1073"/>
        <end position="1084"/>
    </location>
</feature>
<keyword evidence="5" id="KW-1278">Translocase</keyword>
<accession>A8NX80</accession>
<dbReference type="SFLD" id="SFLDG00002">
    <property type="entry name" value="C1.7:_P-type_atpase_like"/>
    <property type="match status" value="1"/>
</dbReference>
<dbReference type="Pfam" id="PF00689">
    <property type="entry name" value="Cation_ATPase_C"/>
    <property type="match status" value="1"/>
</dbReference>
<dbReference type="InterPro" id="IPR023214">
    <property type="entry name" value="HAD_sf"/>
</dbReference>
<feature type="transmembrane region" description="Helical" evidence="9">
    <location>
        <begin position="892"/>
        <end position="922"/>
    </location>
</feature>
<dbReference type="AlphaFoldDB" id="A8NX80"/>
<dbReference type="EMBL" id="AACS02000005">
    <property type="protein sequence ID" value="EAU84709.1"/>
    <property type="molecule type" value="Genomic_DNA"/>
</dbReference>
<dbReference type="FunFam" id="1.20.1110.10:FF:000015">
    <property type="entry name" value="Sodium ion P-type ATPase"/>
    <property type="match status" value="1"/>
</dbReference>
<evidence type="ECO:0000256" key="6">
    <source>
        <dbReference type="ARBA" id="ARBA00022989"/>
    </source>
</evidence>
<dbReference type="OrthoDB" id="3352408at2759"/>
<dbReference type="SFLD" id="SFLDS00003">
    <property type="entry name" value="Haloacid_Dehalogenase"/>
    <property type="match status" value="1"/>
</dbReference>
<dbReference type="SMART" id="SM00831">
    <property type="entry name" value="Cation_ATPase_N"/>
    <property type="match status" value="1"/>
</dbReference>
<evidence type="ECO:0000256" key="4">
    <source>
        <dbReference type="ARBA" id="ARBA00022840"/>
    </source>
</evidence>
<dbReference type="InterPro" id="IPR023299">
    <property type="entry name" value="ATPase_P-typ_cyto_dom_N"/>
</dbReference>
<dbReference type="FunFam" id="3.40.50.1000:FF:000193">
    <property type="entry name" value="Plasma membrane calcium-transporting ATPase 2"/>
    <property type="match status" value="1"/>
</dbReference>
<dbReference type="NCBIfam" id="TIGR01494">
    <property type="entry name" value="ATPase_P-type"/>
    <property type="match status" value="3"/>
</dbReference>
<dbReference type="OMA" id="ISWEWAL"/>
<dbReference type="GO" id="GO:0030001">
    <property type="term" value="P:metal ion transport"/>
    <property type="evidence" value="ECO:0007669"/>
    <property type="project" value="UniProtKB-ARBA"/>
</dbReference>
<evidence type="ECO:0000256" key="3">
    <source>
        <dbReference type="ARBA" id="ARBA00022741"/>
    </source>
</evidence>
<evidence type="ECO:0000259" key="10">
    <source>
        <dbReference type="SMART" id="SM00831"/>
    </source>
</evidence>
<sequence>MGLFKKKNGVELNRRTDTTISVTIPAGTSDFTSVSPLAHTLTVQQLVEELGTSANHGLTNNEANRRLESCGENVLQGKDGVSAWRVFIGQLANALTIVLVAAMALSFGVKDFIEGAVIAAVIVLNTTVGFFQEYRAEKTMDSLRQLSSPTAFVIRNGEGVAIPAKNVVPGDLVSIKVGDVVPADLRLVTVSNLEISEQLLTGESVPVSKNVSTYNEDELDIPIGDRLNLCYASTIVTKGRGTGITIGTAMNTQIGRIAEAISGKQPASDPDEVDERPWRVRAWDKLKGWLGLKTGTPLQIKLSKLAYLLFICAIILILIVFAVAKFKITNEVVLYGIAAAIAIIPESLIAVLTLTMAVGTRKMAKEHVIVRKLDALENLGGVTDICSDKTGTLTLGQMSVQKLWLAGDPATSSEFTAPTNPDPLEPRGEVRRDSDNSVLDVDNLPTALTQAVRVASLCNVATVHKNLKGQWKSTGDPTEVALQVFAGKLNLGRLGLTGEGPEVEERVLRPAMGKVIDYGVPEKDRIRFTDEDHKEKAKKDARWELKAEFPFSSELKRMTTIYIDKQDPDNGYIFIKGAAERILDTSLAYLPRPEEDPTLTAPLTPEVRDGFMAKYEELAAQGLRVIGLAHRVIPIAQIEGISREDAEKDFTFLALAGISDPPRPETLGAVRACKRAGIVVHMLTGDHITTARAIAQAVEIIGPDAPASAVMTATEFDRLTDKEIDALPELPLVIARCAPETKVRMIHAGKRRGKHMSMSGDGVNDSPALKLAPVGIAMGMAGSDVAKDAADLVLTDDNFDSIRVAVSEGRRLFTNIQRFILHLLTTNVAEVVLLIIGLCFQDKDGESVFPLSPIGVLWVNLLTSSPPAFGLGVEKAPLDLMLRPPHSIKDGVFSWPVIIDCLSYGIVMGVTCLVNFVIVIYGKYDSNLGDDCNHSAGEICNAVFRARSTVFATLIFQILLYGWELKSFDRSMFALTPGRPFYVDLWANQMLFWSVIAGMISVVIPIYVPGFNNRVFYQTAIGWEWGLVVGMTVVFIAWCEVWKMMRKPLYRRWEPQPVNYINFGQETNGSDDNSEKVRGEKASA</sequence>
<dbReference type="PRINTS" id="PR00119">
    <property type="entry name" value="CATATPASE"/>
</dbReference>
<dbReference type="GO" id="GO:0016887">
    <property type="term" value="F:ATP hydrolysis activity"/>
    <property type="evidence" value="ECO:0007669"/>
    <property type="project" value="InterPro"/>
</dbReference>
<dbReference type="PANTHER" id="PTHR42861">
    <property type="entry name" value="CALCIUM-TRANSPORTING ATPASE"/>
    <property type="match status" value="1"/>
</dbReference>
<dbReference type="InterPro" id="IPR036412">
    <property type="entry name" value="HAD-like_sf"/>
</dbReference>
<dbReference type="STRING" id="240176.A8NX80"/>
<proteinExistence type="predicted"/>
<name>A8NX80_COPC7</name>
<dbReference type="InterPro" id="IPR044492">
    <property type="entry name" value="P_typ_ATPase_HD_dom"/>
</dbReference>
<dbReference type="Gene3D" id="3.40.50.1000">
    <property type="entry name" value="HAD superfamily/HAD-like"/>
    <property type="match status" value="1"/>
</dbReference>
<evidence type="ECO:0000256" key="8">
    <source>
        <dbReference type="SAM" id="MobiDB-lite"/>
    </source>
</evidence>
<dbReference type="VEuPathDB" id="FungiDB:CC1G_00228"/>
<keyword evidence="12" id="KW-1185">Reference proteome</keyword>
<comment type="subcellular location">
    <subcellularLocation>
        <location evidence="1">Membrane</location>
        <topology evidence="1">Multi-pass membrane protein</topology>
    </subcellularLocation>
</comment>
<keyword evidence="2 9" id="KW-0812">Transmembrane</keyword>
<feature type="transmembrane region" description="Helical" evidence="9">
    <location>
        <begin position="332"/>
        <end position="358"/>
    </location>
</feature>
<keyword evidence="4" id="KW-0067">ATP-binding</keyword>
<dbReference type="SFLD" id="SFLDF00027">
    <property type="entry name" value="p-type_atpase"/>
    <property type="match status" value="1"/>
</dbReference>
<comment type="caution">
    <text evidence="11">The sequence shown here is derived from an EMBL/GenBank/DDBJ whole genome shotgun (WGS) entry which is preliminary data.</text>
</comment>
<dbReference type="SUPFAM" id="SSF81653">
    <property type="entry name" value="Calcium ATPase, transduction domain A"/>
    <property type="match status" value="1"/>
</dbReference>
<feature type="transmembrane region" description="Helical" evidence="9">
    <location>
        <begin position="1020"/>
        <end position="1042"/>
    </location>
</feature>
<keyword evidence="7 9" id="KW-0472">Membrane</keyword>
<evidence type="ECO:0000256" key="7">
    <source>
        <dbReference type="ARBA" id="ARBA00023136"/>
    </source>
</evidence>
<feature type="region of interest" description="Disordered" evidence="8">
    <location>
        <begin position="1064"/>
        <end position="1084"/>
    </location>
</feature>
<dbReference type="InterPro" id="IPR018303">
    <property type="entry name" value="ATPase_P-typ_P_site"/>
</dbReference>
<dbReference type="KEGG" id="cci:CC1G_00228"/>
<dbReference type="GeneID" id="6013648"/>
<dbReference type="GO" id="GO:0005524">
    <property type="term" value="F:ATP binding"/>
    <property type="evidence" value="ECO:0007669"/>
    <property type="project" value="UniProtKB-KW"/>
</dbReference>
<reference evidence="11 12" key="1">
    <citation type="journal article" date="2010" name="Proc. Natl. Acad. Sci. U.S.A.">
        <title>Insights into evolution of multicellular fungi from the assembled chromosomes of the mushroom Coprinopsis cinerea (Coprinus cinereus).</title>
        <authorList>
            <person name="Stajich J.E."/>
            <person name="Wilke S.K."/>
            <person name="Ahren D."/>
            <person name="Au C.H."/>
            <person name="Birren B.W."/>
            <person name="Borodovsky M."/>
            <person name="Burns C."/>
            <person name="Canback B."/>
            <person name="Casselton L.A."/>
            <person name="Cheng C.K."/>
            <person name="Deng J."/>
            <person name="Dietrich F.S."/>
            <person name="Fargo D.C."/>
            <person name="Farman M.L."/>
            <person name="Gathman A.C."/>
            <person name="Goldberg J."/>
            <person name="Guigo R."/>
            <person name="Hoegger P.J."/>
            <person name="Hooker J.B."/>
            <person name="Huggins A."/>
            <person name="James T.Y."/>
            <person name="Kamada T."/>
            <person name="Kilaru S."/>
            <person name="Kodira C."/>
            <person name="Kues U."/>
            <person name="Kupfer D."/>
            <person name="Kwan H.S."/>
            <person name="Lomsadze A."/>
            <person name="Li W."/>
            <person name="Lilly W.W."/>
            <person name="Ma L.J."/>
            <person name="Mackey A.J."/>
            <person name="Manning G."/>
            <person name="Martin F."/>
            <person name="Muraguchi H."/>
            <person name="Natvig D.O."/>
            <person name="Palmerini H."/>
            <person name="Ramesh M.A."/>
            <person name="Rehmeyer C.J."/>
            <person name="Roe B.A."/>
            <person name="Shenoy N."/>
            <person name="Stanke M."/>
            <person name="Ter-Hovhannisyan V."/>
            <person name="Tunlid A."/>
            <person name="Velagapudi R."/>
            <person name="Vision T.J."/>
            <person name="Zeng Q."/>
            <person name="Zolan M.E."/>
            <person name="Pukkila P.J."/>
        </authorList>
    </citation>
    <scope>NUCLEOTIDE SEQUENCE [LARGE SCALE GENOMIC DNA]</scope>
    <source>
        <strain evidence="12">Okayama-7 / 130 / ATCC MYA-4618 / FGSC 9003</strain>
    </source>
</reference>
<evidence type="ECO:0000256" key="1">
    <source>
        <dbReference type="ARBA" id="ARBA00004141"/>
    </source>
</evidence>
<dbReference type="PROSITE" id="PS00154">
    <property type="entry name" value="ATPASE_E1_E2"/>
    <property type="match status" value="1"/>
</dbReference>
<dbReference type="RefSeq" id="XP_001837092.1">
    <property type="nucleotide sequence ID" value="XM_001837040.2"/>
</dbReference>
<dbReference type="Pfam" id="PF00690">
    <property type="entry name" value="Cation_ATPase_N"/>
    <property type="match status" value="1"/>
</dbReference>
<feature type="compositionally biased region" description="Basic and acidic residues" evidence="8">
    <location>
        <begin position="424"/>
        <end position="435"/>
    </location>
</feature>
<feature type="domain" description="Cation-transporting P-type ATPase N-terminal" evidence="10">
    <location>
        <begin position="37"/>
        <end position="111"/>
    </location>
</feature>
<dbReference type="InterPro" id="IPR006068">
    <property type="entry name" value="ATPase_P-typ_cation-transptr_C"/>
</dbReference>
<protein>
    <submittedName>
        <fullName evidence="11">Sodium transport ATPase</fullName>
    </submittedName>
</protein>
<dbReference type="InterPro" id="IPR023298">
    <property type="entry name" value="ATPase_P-typ_TM_dom_sf"/>
</dbReference>
<dbReference type="Gene3D" id="3.40.1110.10">
    <property type="entry name" value="Calcium-transporting ATPase, cytoplasmic domain N"/>
    <property type="match status" value="1"/>
</dbReference>
<dbReference type="SUPFAM" id="SSF81665">
    <property type="entry name" value="Calcium ATPase, transmembrane domain M"/>
    <property type="match status" value="1"/>
</dbReference>
<feature type="transmembrane region" description="Helical" evidence="9">
    <location>
        <begin position="819"/>
        <end position="838"/>
    </location>
</feature>
<dbReference type="Proteomes" id="UP000001861">
    <property type="component" value="Unassembled WGS sequence"/>
</dbReference>
<feature type="transmembrane region" description="Helical" evidence="9">
    <location>
        <begin position="86"/>
        <end position="106"/>
    </location>
</feature>
<dbReference type="InParanoid" id="A8NX80"/>
<dbReference type="FunCoup" id="A8NX80">
    <property type="interactions" value="55"/>
</dbReference>
<evidence type="ECO:0000256" key="2">
    <source>
        <dbReference type="ARBA" id="ARBA00022692"/>
    </source>
</evidence>
<evidence type="ECO:0000256" key="5">
    <source>
        <dbReference type="ARBA" id="ARBA00022967"/>
    </source>
</evidence>
<dbReference type="InterPro" id="IPR008250">
    <property type="entry name" value="ATPase_P-typ_transduc_dom_A_sf"/>
</dbReference>
<dbReference type="SUPFAM" id="SSF81660">
    <property type="entry name" value="Metal cation-transporting ATPase, ATP-binding domain N"/>
    <property type="match status" value="1"/>
</dbReference>
<dbReference type="GO" id="GO:0016020">
    <property type="term" value="C:membrane"/>
    <property type="evidence" value="ECO:0007669"/>
    <property type="project" value="UniProtKB-SubCell"/>
</dbReference>
<gene>
    <name evidence="11" type="ORF">CC1G_00228</name>
</gene>
<dbReference type="InterPro" id="IPR001757">
    <property type="entry name" value="P_typ_ATPase"/>
</dbReference>
<dbReference type="Gene3D" id="2.70.150.10">
    <property type="entry name" value="Calcium-transporting ATPase, cytoplasmic transduction domain A"/>
    <property type="match status" value="1"/>
</dbReference>